<dbReference type="Pfam" id="PF04241">
    <property type="entry name" value="DUF423"/>
    <property type="match status" value="1"/>
</dbReference>
<evidence type="ECO:0000313" key="7">
    <source>
        <dbReference type="Proteomes" id="UP001652641"/>
    </source>
</evidence>
<keyword evidence="4 6" id="KW-1133">Transmembrane helix</keyword>
<comment type="similarity">
    <text evidence="2">Belongs to the TMEM256 family.</text>
</comment>
<feature type="transmembrane region" description="Helical" evidence="6">
    <location>
        <begin position="162"/>
        <end position="181"/>
    </location>
</feature>
<name>A0ABM4Y7H1_VULVU</name>
<dbReference type="Proteomes" id="UP001652641">
    <property type="component" value="Chromosome 12"/>
</dbReference>
<accession>A0ABM4Y7H1</accession>
<dbReference type="GeneID" id="112924835"/>
<dbReference type="RefSeq" id="XP_072586234.1">
    <property type="nucleotide sequence ID" value="XM_072730133.1"/>
</dbReference>
<keyword evidence="7" id="KW-1185">Reference proteome</keyword>
<evidence type="ECO:0000256" key="4">
    <source>
        <dbReference type="ARBA" id="ARBA00022989"/>
    </source>
</evidence>
<evidence type="ECO:0000313" key="8">
    <source>
        <dbReference type="RefSeq" id="XP_072586234.1"/>
    </source>
</evidence>
<organism evidence="7 8">
    <name type="scientific">Vulpes vulpes</name>
    <name type="common">Red fox</name>
    <dbReference type="NCBI Taxonomy" id="9627"/>
    <lineage>
        <taxon>Eukaryota</taxon>
        <taxon>Metazoa</taxon>
        <taxon>Chordata</taxon>
        <taxon>Craniata</taxon>
        <taxon>Vertebrata</taxon>
        <taxon>Euteleostomi</taxon>
        <taxon>Mammalia</taxon>
        <taxon>Eutheria</taxon>
        <taxon>Laurasiatheria</taxon>
        <taxon>Carnivora</taxon>
        <taxon>Caniformia</taxon>
        <taxon>Canidae</taxon>
        <taxon>Vulpes</taxon>
    </lineage>
</organism>
<keyword evidence="5 6" id="KW-0472">Membrane</keyword>
<comment type="subcellular location">
    <subcellularLocation>
        <location evidence="1">Membrane</location>
        <topology evidence="1">Multi-pass membrane protein</topology>
    </subcellularLocation>
</comment>
<sequence length="183" mass="18463">MAGFGAAFRRLGALSGAGALGLASYGAHGQGAADAADTALVTTGVGGVQCKGGVCGKCQTALGALTLLEPPSRVQSGFQKCPCAFAPAGSLPGTFLLSGAQFPDAYGKELFDKTNRHHFLHSLALLGVPHCRKPLLAGLLLASGTTLFCTSFYYQALSGDPSIQTLAPVGGSLLILGWLALAL</sequence>
<evidence type="ECO:0000256" key="3">
    <source>
        <dbReference type="ARBA" id="ARBA00022692"/>
    </source>
</evidence>
<dbReference type="InterPro" id="IPR006696">
    <property type="entry name" value="DUF423"/>
</dbReference>
<dbReference type="PANTHER" id="PTHR43461:SF1">
    <property type="entry name" value="TRANSMEMBRANE PROTEIN 256"/>
    <property type="match status" value="1"/>
</dbReference>
<proteinExistence type="inferred from homology"/>
<evidence type="ECO:0000256" key="1">
    <source>
        <dbReference type="ARBA" id="ARBA00004141"/>
    </source>
</evidence>
<keyword evidence="3 6" id="KW-0812">Transmembrane</keyword>
<evidence type="ECO:0000256" key="2">
    <source>
        <dbReference type="ARBA" id="ARBA00006208"/>
    </source>
</evidence>
<dbReference type="PANTHER" id="PTHR43461">
    <property type="entry name" value="TRANSMEMBRANE PROTEIN 256"/>
    <property type="match status" value="1"/>
</dbReference>
<feature type="transmembrane region" description="Helical" evidence="6">
    <location>
        <begin position="135"/>
        <end position="156"/>
    </location>
</feature>
<evidence type="ECO:0000256" key="6">
    <source>
        <dbReference type="SAM" id="Phobius"/>
    </source>
</evidence>
<protein>
    <submittedName>
        <fullName evidence="8">Transmembrane protein 256 isoform X1</fullName>
    </submittedName>
</protein>
<evidence type="ECO:0000256" key="5">
    <source>
        <dbReference type="ARBA" id="ARBA00023136"/>
    </source>
</evidence>
<gene>
    <name evidence="8" type="primary">TMEM256</name>
</gene>
<reference evidence="8" key="1">
    <citation type="submission" date="2025-08" db="UniProtKB">
        <authorList>
            <consortium name="RefSeq"/>
        </authorList>
    </citation>
    <scope>IDENTIFICATION</scope>
    <source>
        <tissue evidence="8">Cell line</tissue>
    </source>
</reference>